<organism evidence="1 2">
    <name type="scientific">Salmonella enterica I</name>
    <dbReference type="NCBI Taxonomy" id="59201"/>
    <lineage>
        <taxon>Bacteria</taxon>
        <taxon>Pseudomonadati</taxon>
        <taxon>Pseudomonadota</taxon>
        <taxon>Gammaproteobacteria</taxon>
        <taxon>Enterobacterales</taxon>
        <taxon>Enterobacteriaceae</taxon>
        <taxon>Salmonella</taxon>
    </lineage>
</organism>
<dbReference type="AlphaFoldDB" id="A0A379WU22"/>
<evidence type="ECO:0000313" key="2">
    <source>
        <dbReference type="Proteomes" id="UP000254712"/>
    </source>
</evidence>
<sequence>MTGIQEGFPFLILQIHIDARFFFQIDATAMASFLCRSEVLYSRSNVKGLIRRKAGFSQQFLRFFITLLLGTI</sequence>
<proteinExistence type="predicted"/>
<name>A0A379WU22_SALET</name>
<evidence type="ECO:0000313" key="1">
    <source>
        <dbReference type="EMBL" id="SUH37138.1"/>
    </source>
</evidence>
<dbReference type="Proteomes" id="UP000254712">
    <property type="component" value="Unassembled WGS sequence"/>
</dbReference>
<protein>
    <submittedName>
        <fullName evidence="1">Uncharacterized protein</fullName>
    </submittedName>
</protein>
<gene>
    <name evidence="1" type="ORF">NCTC8261_03427</name>
</gene>
<reference evidence="1 2" key="1">
    <citation type="submission" date="2018-06" db="EMBL/GenBank/DDBJ databases">
        <authorList>
            <consortium name="Pathogen Informatics"/>
            <person name="Doyle S."/>
        </authorList>
    </citation>
    <scope>NUCLEOTIDE SEQUENCE [LARGE SCALE GENOMIC DNA]</scope>
    <source>
        <strain evidence="1 2">NCTC8261</strain>
    </source>
</reference>
<accession>A0A379WU22</accession>
<dbReference type="EMBL" id="UGXT01000002">
    <property type="protein sequence ID" value="SUH37138.1"/>
    <property type="molecule type" value="Genomic_DNA"/>
</dbReference>